<reference evidence="16" key="1">
    <citation type="submission" date="2010-02" db="EMBL/GenBank/DDBJ databases">
        <title>Complete sequence of Desulfurivibrio alkaliphilus AHT2.</title>
        <authorList>
            <consortium name="US DOE Joint Genome Institute"/>
            <person name="Pitluck S."/>
            <person name="Chertkov O."/>
            <person name="Detter J.C."/>
            <person name="Han C."/>
            <person name="Tapia R."/>
            <person name="Larimer F."/>
            <person name="Land M."/>
            <person name="Hauser L."/>
            <person name="Kyrpides N."/>
            <person name="Mikhailova N."/>
            <person name="Sorokin D.Y."/>
            <person name="Muyzer G."/>
            <person name="Woyke T."/>
        </authorList>
    </citation>
    <scope>NUCLEOTIDE SEQUENCE [LARGE SCALE GENOMIC DNA]</scope>
    <source>
        <strain evidence="16">DSM 19089 / UNIQEM U267 / AHT2</strain>
    </source>
</reference>
<organism evidence="15 16">
    <name type="scientific">Desulfurivibrio alkaliphilus (strain DSM 19089 / UNIQEM U267 / AHT2)</name>
    <dbReference type="NCBI Taxonomy" id="589865"/>
    <lineage>
        <taxon>Bacteria</taxon>
        <taxon>Pseudomonadati</taxon>
        <taxon>Thermodesulfobacteriota</taxon>
        <taxon>Desulfobulbia</taxon>
        <taxon>Desulfobulbales</taxon>
        <taxon>Desulfobulbaceae</taxon>
        <taxon>Desulfurivibrio</taxon>
    </lineage>
</organism>
<keyword evidence="15" id="KW-0560">Oxidoreductase</keyword>
<keyword evidence="12" id="KW-0997">Cell inner membrane</keyword>
<dbReference type="InterPro" id="IPR006138">
    <property type="entry name" value="NADH_UQ_OxRdtase_20Kd_su"/>
</dbReference>
<dbReference type="GO" id="GO:0050136">
    <property type="term" value="F:NADH dehydrogenase (quinone) (non-electrogenic) activity"/>
    <property type="evidence" value="ECO:0007669"/>
    <property type="project" value="UniProtKB-UniRule"/>
</dbReference>
<comment type="similarity">
    <text evidence="3">In the central section; belongs to the complex I 30 kDa subunit family.</text>
</comment>
<dbReference type="AlphaFoldDB" id="D6Z4Y4"/>
<comment type="subunit">
    <text evidence="12">NDH-1 is composed of 14 different subunits. Subunits NuoB, C, D, E, F, and G constitute the peripheral sector of the complex.</text>
</comment>
<dbReference type="KEGG" id="dak:DaAHT2_1929"/>
<evidence type="ECO:0000256" key="3">
    <source>
        <dbReference type="ARBA" id="ARBA00008265"/>
    </source>
</evidence>
<comment type="cofactor">
    <cofactor evidence="12">
        <name>[4Fe-4S] cluster</name>
        <dbReference type="ChEBI" id="CHEBI:49883"/>
    </cofactor>
    <text evidence="12">Binds 1 [4Fe-4S] cluster.</text>
</comment>
<evidence type="ECO:0000256" key="4">
    <source>
        <dbReference type="ARBA" id="ARBA00009173"/>
    </source>
</evidence>
<evidence type="ECO:0000256" key="12">
    <source>
        <dbReference type="HAMAP-Rule" id="MF_01356"/>
    </source>
</evidence>
<dbReference type="EMBL" id="CP001940">
    <property type="protein sequence ID" value="ADH86609.1"/>
    <property type="molecule type" value="Genomic_DNA"/>
</dbReference>
<keyword evidence="7 12" id="KW-0874">Quinone</keyword>
<proteinExistence type="inferred from homology"/>
<keyword evidence="6 12" id="KW-0813">Transport</keyword>
<keyword evidence="12 13" id="KW-0411">Iron-sulfur</keyword>
<dbReference type="PROSITE" id="PS01150">
    <property type="entry name" value="COMPLEX1_20K"/>
    <property type="match status" value="1"/>
</dbReference>
<comment type="similarity">
    <text evidence="4 12 13">Belongs to the complex I 20 kDa subunit family.</text>
</comment>
<evidence type="ECO:0000313" key="15">
    <source>
        <dbReference type="EMBL" id="ADH86609.1"/>
    </source>
</evidence>
<keyword evidence="12" id="KW-0830">Ubiquinone</keyword>
<evidence type="ECO:0000256" key="10">
    <source>
        <dbReference type="ARBA" id="ARBA00025957"/>
    </source>
</evidence>
<dbReference type="GO" id="GO:0051539">
    <property type="term" value="F:4 iron, 4 sulfur cluster binding"/>
    <property type="evidence" value="ECO:0007669"/>
    <property type="project" value="UniProtKB-KW"/>
</dbReference>
<dbReference type="GO" id="GO:0005506">
    <property type="term" value="F:iron ion binding"/>
    <property type="evidence" value="ECO:0007669"/>
    <property type="project" value="UniProtKB-UniRule"/>
</dbReference>
<evidence type="ECO:0000256" key="5">
    <source>
        <dbReference type="ARBA" id="ARBA00010019"/>
    </source>
</evidence>
<evidence type="ECO:0000313" key="16">
    <source>
        <dbReference type="Proteomes" id="UP000001508"/>
    </source>
</evidence>
<comment type="catalytic activity">
    <reaction evidence="11 12">
        <text>a quinone + NADH + 5 H(+)(in) = a quinol + NAD(+) + 4 H(+)(out)</text>
        <dbReference type="Rhea" id="RHEA:57888"/>
        <dbReference type="ChEBI" id="CHEBI:15378"/>
        <dbReference type="ChEBI" id="CHEBI:24646"/>
        <dbReference type="ChEBI" id="CHEBI:57540"/>
        <dbReference type="ChEBI" id="CHEBI:57945"/>
        <dbReference type="ChEBI" id="CHEBI:132124"/>
    </reaction>
</comment>
<dbReference type="eggNOG" id="COG0377">
    <property type="taxonomic scope" value="Bacteria"/>
</dbReference>
<feature type="binding site" evidence="12">
    <location>
        <position position="46"/>
    </location>
    <ligand>
        <name>[4Fe-4S] cluster</name>
        <dbReference type="ChEBI" id="CHEBI:49883"/>
    </ligand>
</feature>
<evidence type="ECO:0000256" key="11">
    <source>
        <dbReference type="ARBA" id="ARBA00047712"/>
    </source>
</evidence>
<comment type="function">
    <text evidence="12">NDH-1 shuttles electrons from NADH, via FMN and iron-sulfur (Fe-S) centers, to quinones in the respiratory chain. The immediate electron acceptor for the enzyme in this species is believed to be ubiquinone. Couples the redox reaction to proton translocation (for every two electrons transferred, four hydrogen ions are translocated across the cytoplasmic membrane), and thus conserves the redox energy in a proton gradient.</text>
</comment>
<comment type="subcellular location">
    <subcellularLocation>
        <location evidence="1 12">Cell inner membrane</location>
        <topology evidence="1 12">Peripheral membrane protein</topology>
        <orientation evidence="1 12">Cytoplasmic side</orientation>
    </subcellularLocation>
</comment>
<dbReference type="STRING" id="589865.DaAHT2_1929"/>
<dbReference type="HAMAP" id="MF_01356">
    <property type="entry name" value="NDH1_NuoB"/>
    <property type="match status" value="1"/>
</dbReference>
<evidence type="ECO:0000259" key="14">
    <source>
        <dbReference type="Pfam" id="PF01058"/>
    </source>
</evidence>
<evidence type="ECO:0000256" key="6">
    <source>
        <dbReference type="ARBA" id="ARBA00022448"/>
    </source>
</evidence>
<dbReference type="InterPro" id="IPR006137">
    <property type="entry name" value="NADH_UbQ_OxRdtase-like_20kDa"/>
</dbReference>
<evidence type="ECO:0000256" key="2">
    <source>
        <dbReference type="ARBA" id="ARBA00006408"/>
    </source>
</evidence>
<keyword evidence="12 13" id="KW-0408">Iron</keyword>
<dbReference type="HOGENOM" id="CLU_055737_7_3_7"/>
<sequence>MIKLPNHSEQRPQDDHPPVVQFAVLDKLLNLGRANSLWPMTFGLACCAIEMMATGASRFDLDRFGAGVFRPAPKQSDVMIVAGTISKKMAPAIVTLYEQMPHPKWVIAMGNCAISGGPFVFEGQYGIVEGADKILPVDVYIPGCPPRPEALIEGLLLLEEKLTGSRRFPRVEPEVGP</sequence>
<dbReference type="OrthoDB" id="9786737at2"/>
<keyword evidence="12" id="KW-1003">Cell membrane</keyword>
<dbReference type="NCBIfam" id="TIGR01957">
    <property type="entry name" value="nuoB_fam"/>
    <property type="match status" value="1"/>
</dbReference>
<evidence type="ECO:0000256" key="8">
    <source>
        <dbReference type="ARBA" id="ARBA00022967"/>
    </source>
</evidence>
<dbReference type="GO" id="GO:0015990">
    <property type="term" value="P:electron transport coupled proton transport"/>
    <property type="evidence" value="ECO:0007669"/>
    <property type="project" value="TreeGrafter"/>
</dbReference>
<protein>
    <recommendedName>
        <fullName evidence="12">NADH-quinone oxidoreductase subunit B</fullName>
        <ecNumber evidence="12">7.1.1.-</ecNumber>
    </recommendedName>
    <alternativeName>
        <fullName evidence="12">NADH dehydrogenase I subunit B</fullName>
    </alternativeName>
    <alternativeName>
        <fullName evidence="12">NDH-1 subunit B</fullName>
    </alternativeName>
</protein>
<keyword evidence="16" id="KW-1185">Reference proteome</keyword>
<dbReference type="Proteomes" id="UP000001508">
    <property type="component" value="Chromosome"/>
</dbReference>
<dbReference type="FunFam" id="3.40.50.12280:FF:000002">
    <property type="entry name" value="NADH-quinone oxidoreductase subunit B"/>
    <property type="match status" value="1"/>
</dbReference>
<gene>
    <name evidence="12" type="primary">nuoB</name>
    <name evidence="15" type="ordered locus">DaAHT2_1929</name>
</gene>
<evidence type="ECO:0000256" key="13">
    <source>
        <dbReference type="RuleBase" id="RU004464"/>
    </source>
</evidence>
<evidence type="ECO:0000256" key="1">
    <source>
        <dbReference type="ARBA" id="ARBA00004515"/>
    </source>
</evidence>
<dbReference type="NCBIfam" id="NF005012">
    <property type="entry name" value="PRK06411.1"/>
    <property type="match status" value="1"/>
</dbReference>
<dbReference type="FunCoup" id="D6Z4Y4">
    <property type="interactions" value="281"/>
</dbReference>
<dbReference type="GO" id="GO:0005886">
    <property type="term" value="C:plasma membrane"/>
    <property type="evidence" value="ECO:0007669"/>
    <property type="project" value="UniProtKB-SubCell"/>
</dbReference>
<dbReference type="PANTHER" id="PTHR11995">
    <property type="entry name" value="NADH DEHYDROGENASE"/>
    <property type="match status" value="1"/>
</dbReference>
<dbReference type="PANTHER" id="PTHR11995:SF14">
    <property type="entry name" value="NADH DEHYDROGENASE [UBIQUINONE] IRON-SULFUR PROTEIN 7, MITOCHONDRIAL"/>
    <property type="match status" value="1"/>
</dbReference>
<keyword evidence="12" id="KW-0472">Membrane</keyword>
<comment type="similarity">
    <text evidence="5">In the C-terminal section; belongs to the complex I 49 kDa subunit family.</text>
</comment>
<dbReference type="EC" id="7.1.1.-" evidence="12"/>
<evidence type="ECO:0000256" key="9">
    <source>
        <dbReference type="ARBA" id="ARBA00023027"/>
    </source>
</evidence>
<dbReference type="RefSeq" id="WP_013164132.1">
    <property type="nucleotide sequence ID" value="NC_014216.1"/>
</dbReference>
<feature type="binding site" evidence="12">
    <location>
        <position position="47"/>
    </location>
    <ligand>
        <name>[4Fe-4S] cluster</name>
        <dbReference type="ChEBI" id="CHEBI:49883"/>
    </ligand>
</feature>
<comment type="subunit">
    <text evidence="10">NDH-1 is composed of about 13 different subunits. Subunits NuoBCD, E, F, and G constitute the peripheral sector of the complex.</text>
</comment>
<name>D6Z4Y4_DESAT</name>
<accession>D6Z4Y4</accession>
<dbReference type="Pfam" id="PF01058">
    <property type="entry name" value="Oxidored_q6"/>
    <property type="match status" value="1"/>
</dbReference>
<dbReference type="InParanoid" id="D6Z4Y4"/>
<feature type="binding site" evidence="12">
    <location>
        <position position="112"/>
    </location>
    <ligand>
        <name>[4Fe-4S] cluster</name>
        <dbReference type="ChEBI" id="CHEBI:49883"/>
    </ligand>
</feature>
<evidence type="ECO:0000256" key="7">
    <source>
        <dbReference type="ARBA" id="ARBA00022719"/>
    </source>
</evidence>
<keyword evidence="12 13" id="KW-0004">4Fe-4S</keyword>
<keyword evidence="8 12" id="KW-1278">Translocase</keyword>
<dbReference type="GO" id="GO:0008137">
    <property type="term" value="F:NADH dehydrogenase (ubiquinone) activity"/>
    <property type="evidence" value="ECO:0007669"/>
    <property type="project" value="InterPro"/>
</dbReference>
<feature type="domain" description="NADH:ubiquinone oxidoreductase-like 20kDa subunit" evidence="14">
    <location>
        <begin position="46"/>
        <end position="156"/>
    </location>
</feature>
<dbReference type="SUPFAM" id="SSF56770">
    <property type="entry name" value="HydA/Nqo6-like"/>
    <property type="match status" value="1"/>
</dbReference>
<dbReference type="GO" id="GO:0009060">
    <property type="term" value="P:aerobic respiration"/>
    <property type="evidence" value="ECO:0007669"/>
    <property type="project" value="TreeGrafter"/>
</dbReference>
<feature type="binding site" evidence="12">
    <location>
        <position position="144"/>
    </location>
    <ligand>
        <name>[4Fe-4S] cluster</name>
        <dbReference type="ChEBI" id="CHEBI:49883"/>
    </ligand>
</feature>
<dbReference type="GO" id="GO:0048038">
    <property type="term" value="F:quinone binding"/>
    <property type="evidence" value="ECO:0007669"/>
    <property type="project" value="UniProtKB-KW"/>
</dbReference>
<keyword evidence="9 12" id="KW-0520">NAD</keyword>
<dbReference type="GO" id="GO:0045271">
    <property type="term" value="C:respiratory chain complex I"/>
    <property type="evidence" value="ECO:0007669"/>
    <property type="project" value="TreeGrafter"/>
</dbReference>
<keyword evidence="12 13" id="KW-0479">Metal-binding</keyword>
<dbReference type="Gene3D" id="3.40.50.12280">
    <property type="match status" value="1"/>
</dbReference>
<comment type="similarity">
    <text evidence="2">In the N-terminal section; belongs to the complex I 20 kDa subunit family.</text>
</comment>